<dbReference type="InterPro" id="IPR011006">
    <property type="entry name" value="CheY-like_superfamily"/>
</dbReference>
<dbReference type="InterPro" id="IPR036388">
    <property type="entry name" value="WH-like_DNA-bd_sf"/>
</dbReference>
<dbReference type="InterPro" id="IPR001789">
    <property type="entry name" value="Sig_transdc_resp-reg_receiver"/>
</dbReference>
<keyword evidence="3" id="KW-0805">Transcription regulation</keyword>
<evidence type="ECO:0000259" key="8">
    <source>
        <dbReference type="PROSITE" id="PS50110"/>
    </source>
</evidence>
<accession>H5SQV1</accession>
<dbReference type="GO" id="GO:0000156">
    <property type="term" value="F:phosphorelay response regulator activity"/>
    <property type="evidence" value="ECO:0007669"/>
    <property type="project" value="TreeGrafter"/>
</dbReference>
<proteinExistence type="predicted"/>
<gene>
    <name evidence="10" type="ORF">HGMM_OP2C018</name>
</gene>
<reference evidence="10" key="1">
    <citation type="journal article" date="2005" name="Environ. Microbiol.">
        <title>Genetic and functional properties of uncultivated thermophilic crenarchaeotes from a subsurface gold mine as revealed by analysis of genome fragments.</title>
        <authorList>
            <person name="Nunoura T."/>
            <person name="Hirayama H."/>
            <person name="Takami H."/>
            <person name="Oida H."/>
            <person name="Nishi S."/>
            <person name="Shimamura S."/>
            <person name="Suzuki Y."/>
            <person name="Inagaki F."/>
            <person name="Takai K."/>
            <person name="Nealson K.H."/>
            <person name="Horikoshi K."/>
        </authorList>
    </citation>
    <scope>NUCLEOTIDE SEQUENCE</scope>
</reference>
<evidence type="ECO:0000256" key="6">
    <source>
        <dbReference type="PROSITE-ProRule" id="PRU00169"/>
    </source>
</evidence>
<evidence type="ECO:0000259" key="9">
    <source>
        <dbReference type="PROSITE" id="PS51755"/>
    </source>
</evidence>
<dbReference type="Gene3D" id="1.10.10.10">
    <property type="entry name" value="Winged helix-like DNA-binding domain superfamily/Winged helix DNA-binding domain"/>
    <property type="match status" value="1"/>
</dbReference>
<dbReference type="PANTHER" id="PTHR48111">
    <property type="entry name" value="REGULATOR OF RPOS"/>
    <property type="match status" value="1"/>
</dbReference>
<keyword evidence="4 7" id="KW-0238">DNA-binding</keyword>
<evidence type="ECO:0000256" key="5">
    <source>
        <dbReference type="ARBA" id="ARBA00023163"/>
    </source>
</evidence>
<dbReference type="Pfam" id="PF00486">
    <property type="entry name" value="Trans_reg_C"/>
    <property type="match status" value="1"/>
</dbReference>
<dbReference type="Pfam" id="PF00072">
    <property type="entry name" value="Response_reg"/>
    <property type="match status" value="1"/>
</dbReference>
<dbReference type="FunFam" id="1.10.10.10:FF:000018">
    <property type="entry name" value="DNA-binding response regulator ResD"/>
    <property type="match status" value="1"/>
</dbReference>
<evidence type="ECO:0000256" key="2">
    <source>
        <dbReference type="ARBA" id="ARBA00023012"/>
    </source>
</evidence>
<dbReference type="InterPro" id="IPR039420">
    <property type="entry name" value="WalR-like"/>
</dbReference>
<keyword evidence="2" id="KW-0902">Two-component regulatory system</keyword>
<keyword evidence="1 6" id="KW-0597">Phosphoprotein</keyword>
<sequence length="228" mass="25505">MAKKILVVDDELKIVQLVRAYLQQAGFSVLTASTGKDALTLWKVEQPALIVLDLMLPDMDGFDVAREIRKKSNTPIIMLTARAEDADRIAGLEIGADDYVVKPFNPRELVARVRAVLRRVEDSTKPNVIEAGDLVINLDSYEAYLKGKLLDLTPTEFKLLATLAEQPGRVFTRLQLTEALLGTTYATLDRTIDTHIKNLRRKLEPNSQNPTYILTVHGVGYKFRNSSP</sequence>
<name>H5SQV1_ACEAU</name>
<dbReference type="FunFam" id="3.40.50.2300:FF:000001">
    <property type="entry name" value="DNA-binding response regulator PhoB"/>
    <property type="match status" value="1"/>
</dbReference>
<feature type="modified residue" description="4-aspartylphosphate" evidence="6">
    <location>
        <position position="53"/>
    </location>
</feature>
<dbReference type="SUPFAM" id="SSF52172">
    <property type="entry name" value="CheY-like"/>
    <property type="match status" value="1"/>
</dbReference>
<evidence type="ECO:0000256" key="3">
    <source>
        <dbReference type="ARBA" id="ARBA00023015"/>
    </source>
</evidence>
<feature type="DNA-binding region" description="OmpR/PhoB-type" evidence="7">
    <location>
        <begin position="126"/>
        <end position="225"/>
    </location>
</feature>
<dbReference type="PROSITE" id="PS51755">
    <property type="entry name" value="OMPR_PHOB"/>
    <property type="match status" value="1"/>
</dbReference>
<protein>
    <submittedName>
        <fullName evidence="10">Two-component system, OmpR family, alkaline phosphatase synthesis response regulator PhoP</fullName>
    </submittedName>
</protein>
<dbReference type="GO" id="GO:0006355">
    <property type="term" value="P:regulation of DNA-templated transcription"/>
    <property type="evidence" value="ECO:0007669"/>
    <property type="project" value="InterPro"/>
</dbReference>
<feature type="domain" description="Response regulatory" evidence="8">
    <location>
        <begin position="4"/>
        <end position="117"/>
    </location>
</feature>
<reference evidence="10" key="2">
    <citation type="journal article" date="2012" name="PLoS ONE">
        <title>A Deeply Branching Thermophilic Bacterium with an Ancient Acetyl-CoA Pathway Dominates a Subsurface Ecosystem.</title>
        <authorList>
            <person name="Takami H."/>
            <person name="Noguchi H."/>
            <person name="Takaki Y."/>
            <person name="Uchiyama I."/>
            <person name="Toyoda A."/>
            <person name="Nishi S."/>
            <person name="Chee G.-J."/>
            <person name="Arai W."/>
            <person name="Nunoura T."/>
            <person name="Itoh T."/>
            <person name="Hattori M."/>
            <person name="Takai K."/>
        </authorList>
    </citation>
    <scope>NUCLEOTIDE SEQUENCE</scope>
</reference>
<feature type="domain" description="OmpR/PhoB-type" evidence="9">
    <location>
        <begin position="126"/>
        <end position="225"/>
    </location>
</feature>
<dbReference type="AlphaFoldDB" id="H5SQV1"/>
<dbReference type="GO" id="GO:0005829">
    <property type="term" value="C:cytosol"/>
    <property type="evidence" value="ECO:0007669"/>
    <property type="project" value="TreeGrafter"/>
</dbReference>
<dbReference type="GO" id="GO:0032993">
    <property type="term" value="C:protein-DNA complex"/>
    <property type="evidence" value="ECO:0007669"/>
    <property type="project" value="TreeGrafter"/>
</dbReference>
<dbReference type="SMART" id="SM00862">
    <property type="entry name" value="Trans_reg_C"/>
    <property type="match status" value="1"/>
</dbReference>
<dbReference type="CDD" id="cd17574">
    <property type="entry name" value="REC_OmpR"/>
    <property type="match status" value="1"/>
</dbReference>
<evidence type="ECO:0000313" key="10">
    <source>
        <dbReference type="EMBL" id="BAL58468.1"/>
    </source>
</evidence>
<dbReference type="SMART" id="SM00448">
    <property type="entry name" value="REC"/>
    <property type="match status" value="1"/>
</dbReference>
<dbReference type="PROSITE" id="PS50110">
    <property type="entry name" value="RESPONSE_REGULATORY"/>
    <property type="match status" value="1"/>
</dbReference>
<dbReference type="Gene3D" id="3.40.50.2300">
    <property type="match status" value="1"/>
</dbReference>
<dbReference type="PANTHER" id="PTHR48111:SF4">
    <property type="entry name" value="DNA-BINDING DUAL TRANSCRIPTIONAL REGULATOR OMPR"/>
    <property type="match status" value="1"/>
</dbReference>
<keyword evidence="5" id="KW-0804">Transcription</keyword>
<evidence type="ECO:0000256" key="4">
    <source>
        <dbReference type="ARBA" id="ARBA00023125"/>
    </source>
</evidence>
<evidence type="ECO:0000256" key="1">
    <source>
        <dbReference type="ARBA" id="ARBA00022553"/>
    </source>
</evidence>
<dbReference type="Gene3D" id="6.10.250.690">
    <property type="match status" value="1"/>
</dbReference>
<dbReference type="GO" id="GO:0000976">
    <property type="term" value="F:transcription cis-regulatory region binding"/>
    <property type="evidence" value="ECO:0007669"/>
    <property type="project" value="TreeGrafter"/>
</dbReference>
<evidence type="ECO:0000256" key="7">
    <source>
        <dbReference type="PROSITE-ProRule" id="PRU01091"/>
    </source>
</evidence>
<organism evidence="10">
    <name type="scientific">Acetithermum autotrophicum</name>
    <dbReference type="NCBI Taxonomy" id="1446466"/>
    <lineage>
        <taxon>Bacteria</taxon>
        <taxon>Candidatus Bipolaricaulota</taxon>
        <taxon>Candidatus Acetithermum</taxon>
    </lineage>
</organism>
<dbReference type="InterPro" id="IPR001867">
    <property type="entry name" value="OmpR/PhoB-type_DNA-bd"/>
</dbReference>
<dbReference type="EMBL" id="AP011801">
    <property type="protein sequence ID" value="BAL58468.1"/>
    <property type="molecule type" value="Genomic_DNA"/>
</dbReference>
<dbReference type="CDD" id="cd00383">
    <property type="entry name" value="trans_reg_C"/>
    <property type="match status" value="1"/>
</dbReference>